<dbReference type="AlphaFoldDB" id="A0A2S6NDU0"/>
<dbReference type="Proteomes" id="UP000239089">
    <property type="component" value="Unassembled WGS sequence"/>
</dbReference>
<dbReference type="PANTHER" id="PTHR42930">
    <property type="entry name" value="PHOSPHATE-SPECIFIC TRANSPORT SYSTEM ACCESSORY PROTEIN PHOU"/>
    <property type="match status" value="1"/>
</dbReference>
<dbReference type="EMBL" id="NHSJ01000034">
    <property type="protein sequence ID" value="PPQ32788.1"/>
    <property type="molecule type" value="Genomic_DNA"/>
</dbReference>
<evidence type="ECO:0000256" key="1">
    <source>
        <dbReference type="ARBA" id="ARBA00004496"/>
    </source>
</evidence>
<gene>
    <name evidence="10" type="ORF">CCR94_03895</name>
</gene>
<keyword evidence="6 8" id="KW-0592">Phosphate transport</keyword>
<evidence type="ECO:0000256" key="7">
    <source>
        <dbReference type="ARBA" id="ARBA00056181"/>
    </source>
</evidence>
<keyword evidence="11" id="KW-1185">Reference proteome</keyword>
<feature type="domain" description="PhoU" evidence="9">
    <location>
        <begin position="21"/>
        <end position="108"/>
    </location>
</feature>
<organism evidence="10 11">
    <name type="scientific">Rhodoblastus sphagnicola</name>
    <dbReference type="NCBI Taxonomy" id="333368"/>
    <lineage>
        <taxon>Bacteria</taxon>
        <taxon>Pseudomonadati</taxon>
        <taxon>Pseudomonadota</taxon>
        <taxon>Alphaproteobacteria</taxon>
        <taxon>Hyphomicrobiales</taxon>
        <taxon>Rhodoblastaceae</taxon>
        <taxon>Rhodoblastus</taxon>
    </lineage>
</organism>
<comment type="similarity">
    <text evidence="2 8">Belongs to the PhoU family.</text>
</comment>
<dbReference type="GO" id="GO:0005737">
    <property type="term" value="C:cytoplasm"/>
    <property type="evidence" value="ECO:0007669"/>
    <property type="project" value="UniProtKB-SubCell"/>
</dbReference>
<evidence type="ECO:0000256" key="5">
    <source>
        <dbReference type="ARBA" id="ARBA00022490"/>
    </source>
</evidence>
<dbReference type="OrthoDB" id="9814256at2"/>
<evidence type="ECO:0000313" key="10">
    <source>
        <dbReference type="EMBL" id="PPQ32788.1"/>
    </source>
</evidence>
<keyword evidence="4 8" id="KW-0813">Transport</keyword>
<evidence type="ECO:0000313" key="11">
    <source>
        <dbReference type="Proteomes" id="UP000239089"/>
    </source>
</evidence>
<dbReference type="PIRSF" id="PIRSF003107">
    <property type="entry name" value="PhoU"/>
    <property type="match status" value="1"/>
</dbReference>
<dbReference type="GO" id="GO:0045936">
    <property type="term" value="P:negative regulation of phosphate metabolic process"/>
    <property type="evidence" value="ECO:0007669"/>
    <property type="project" value="InterPro"/>
</dbReference>
<sequence>MVEQHTVRSFDAELELLGRHISEMGGIAEKMLADAMDALAGMNAELARQVISADARLDALQRTVEEETVAVIARRQPVAVDLREIIGALRISGDLERVGDLAKNIAKRAAKIAGEGRMPRAMVGLKSMHDLAVMQLNDVLDAYAQRDAERAKAVWLRDAELDSLEDSVFRDLLTHMMEDPRNITFCTHLLFCSKNLERVGDHTTNIAETVFYIRTGRPLPNERPRGAASTDLA</sequence>
<dbReference type="PANTHER" id="PTHR42930:SF3">
    <property type="entry name" value="PHOSPHATE-SPECIFIC TRANSPORT SYSTEM ACCESSORY PROTEIN PHOU"/>
    <property type="match status" value="1"/>
</dbReference>
<dbReference type="SUPFAM" id="SSF109755">
    <property type="entry name" value="PhoU-like"/>
    <property type="match status" value="1"/>
</dbReference>
<comment type="caution">
    <text evidence="10">The sequence shown here is derived from an EMBL/GenBank/DDBJ whole genome shotgun (WGS) entry which is preliminary data.</text>
</comment>
<protein>
    <recommendedName>
        <fullName evidence="8">Phosphate-specific transport system accessory protein PhoU</fullName>
    </recommendedName>
</protein>
<evidence type="ECO:0000256" key="4">
    <source>
        <dbReference type="ARBA" id="ARBA00022448"/>
    </source>
</evidence>
<keyword evidence="5 8" id="KW-0963">Cytoplasm</keyword>
<dbReference type="GO" id="GO:0030643">
    <property type="term" value="P:intracellular phosphate ion homeostasis"/>
    <property type="evidence" value="ECO:0007669"/>
    <property type="project" value="InterPro"/>
</dbReference>
<evidence type="ECO:0000259" key="9">
    <source>
        <dbReference type="Pfam" id="PF01895"/>
    </source>
</evidence>
<dbReference type="Pfam" id="PF01895">
    <property type="entry name" value="PhoU"/>
    <property type="match status" value="2"/>
</dbReference>
<dbReference type="FunFam" id="1.20.58.220:FF:000004">
    <property type="entry name" value="Phosphate-specific transport system accessory protein PhoU"/>
    <property type="match status" value="1"/>
</dbReference>
<comment type="subcellular location">
    <subcellularLocation>
        <location evidence="1 8">Cytoplasm</location>
    </subcellularLocation>
</comment>
<name>A0A2S6NDU0_9HYPH</name>
<evidence type="ECO:0000256" key="6">
    <source>
        <dbReference type="ARBA" id="ARBA00022592"/>
    </source>
</evidence>
<dbReference type="InterPro" id="IPR038078">
    <property type="entry name" value="PhoU-like_sf"/>
</dbReference>
<reference evidence="10 11" key="1">
    <citation type="journal article" date="2018" name="Arch. Microbiol.">
        <title>New insights into the metabolic potential of the phototrophic purple bacterium Rhodopila globiformis DSM 161(T) from its draft genome sequence and evidence for a vanadium-dependent nitrogenase.</title>
        <authorList>
            <person name="Imhoff J.F."/>
            <person name="Rahn T."/>
            <person name="Kunzel S."/>
            <person name="Neulinger S.C."/>
        </authorList>
    </citation>
    <scope>NUCLEOTIDE SEQUENCE [LARGE SCALE GENOMIC DNA]</scope>
    <source>
        <strain evidence="10 11">DSM 16996</strain>
    </source>
</reference>
<comment type="subunit">
    <text evidence="3 8">Homodimer.</text>
</comment>
<dbReference type="InterPro" id="IPR028366">
    <property type="entry name" value="PhoU"/>
</dbReference>
<evidence type="ECO:0000256" key="2">
    <source>
        <dbReference type="ARBA" id="ARBA00008107"/>
    </source>
</evidence>
<dbReference type="NCBIfam" id="TIGR02135">
    <property type="entry name" value="phoU_full"/>
    <property type="match status" value="1"/>
</dbReference>
<dbReference type="InterPro" id="IPR026022">
    <property type="entry name" value="PhoU_dom"/>
</dbReference>
<accession>A0A2S6NDU0</accession>
<proteinExistence type="inferred from homology"/>
<evidence type="ECO:0000256" key="3">
    <source>
        <dbReference type="ARBA" id="ARBA00011738"/>
    </source>
</evidence>
<feature type="domain" description="PhoU" evidence="9">
    <location>
        <begin position="125"/>
        <end position="210"/>
    </location>
</feature>
<dbReference type="RefSeq" id="WP_104506560.1">
    <property type="nucleotide sequence ID" value="NZ_JACIGC010000007.1"/>
</dbReference>
<evidence type="ECO:0000256" key="8">
    <source>
        <dbReference type="PIRNR" id="PIRNR003107"/>
    </source>
</evidence>
<comment type="function">
    <text evidence="7 8">Plays a role in the regulation of phosphate uptake.</text>
</comment>
<dbReference type="Gene3D" id="1.20.58.220">
    <property type="entry name" value="Phosphate transport system protein phou homolog 2, domain 2"/>
    <property type="match status" value="1"/>
</dbReference>
<dbReference type="GO" id="GO:0006817">
    <property type="term" value="P:phosphate ion transport"/>
    <property type="evidence" value="ECO:0007669"/>
    <property type="project" value="UniProtKB-KW"/>
</dbReference>